<accession>A0AAW6TU64</accession>
<evidence type="ECO:0000313" key="2">
    <source>
        <dbReference type="Proteomes" id="UP001431776"/>
    </source>
</evidence>
<comment type="caution">
    <text evidence="1">The sequence shown here is derived from an EMBL/GenBank/DDBJ whole genome shotgun (WGS) entry which is preliminary data.</text>
</comment>
<dbReference type="RefSeq" id="WP_349244619.1">
    <property type="nucleotide sequence ID" value="NZ_JASCXX010000009.1"/>
</dbReference>
<reference evidence="1" key="1">
    <citation type="submission" date="2023-05" db="EMBL/GenBank/DDBJ databases">
        <title>Anaerotaeda fermentans gen. nov., sp. nov., a novel anaerobic planctomycete of the new family within the order Sedimentisphaerales isolated from Taman Peninsula, Russia.</title>
        <authorList>
            <person name="Khomyakova M.A."/>
            <person name="Merkel A.Y."/>
            <person name="Slobodkin A.I."/>
        </authorList>
    </citation>
    <scope>NUCLEOTIDE SEQUENCE</scope>
    <source>
        <strain evidence="1">M17dextr</strain>
    </source>
</reference>
<dbReference type="Proteomes" id="UP001431776">
    <property type="component" value="Unassembled WGS sequence"/>
</dbReference>
<keyword evidence="2" id="KW-1185">Reference proteome</keyword>
<sequence length="87" mass="10247">MDAQPKRPTEDTTPQARQAQYEIYRKMPAARKLELVFETYHTGRRLAIAGIKMRNPHANEEELWHLWARQHLGARSYDVAYGVMSYE</sequence>
<protein>
    <submittedName>
        <fullName evidence="1">Uncharacterized protein</fullName>
    </submittedName>
</protein>
<dbReference type="AlphaFoldDB" id="A0AAW6TU64"/>
<gene>
    <name evidence="1" type="ORF">QJ522_09175</name>
</gene>
<name>A0AAW6TU64_9BACT</name>
<dbReference type="EMBL" id="JASCXX010000009">
    <property type="protein sequence ID" value="MDI6449212.1"/>
    <property type="molecule type" value="Genomic_DNA"/>
</dbReference>
<proteinExistence type="predicted"/>
<evidence type="ECO:0000313" key="1">
    <source>
        <dbReference type="EMBL" id="MDI6449212.1"/>
    </source>
</evidence>
<organism evidence="1 2">
    <name type="scientific">Anaerobaca lacustris</name>
    <dbReference type="NCBI Taxonomy" id="3044600"/>
    <lineage>
        <taxon>Bacteria</taxon>
        <taxon>Pseudomonadati</taxon>
        <taxon>Planctomycetota</taxon>
        <taxon>Phycisphaerae</taxon>
        <taxon>Sedimentisphaerales</taxon>
        <taxon>Anaerobacaceae</taxon>
        <taxon>Anaerobaca</taxon>
    </lineage>
</organism>